<feature type="compositionally biased region" description="Basic and acidic residues" evidence="1">
    <location>
        <begin position="11"/>
        <end position="31"/>
    </location>
</feature>
<feature type="compositionally biased region" description="Acidic residues" evidence="1">
    <location>
        <begin position="1"/>
        <end position="10"/>
    </location>
</feature>
<comment type="caution">
    <text evidence="3">The sequence shown here is derived from an EMBL/GenBank/DDBJ whole genome shotgun (WGS) entry which is preliminary data.</text>
</comment>
<feature type="domain" description="PiggyBac transposable element-derived protein" evidence="2">
    <location>
        <begin position="35"/>
        <end position="150"/>
    </location>
</feature>
<reference evidence="3" key="1">
    <citation type="journal article" date="2023" name="G3 (Bethesda)">
        <title>A reference genome for the long-term kleptoplast-retaining sea slug Elysia crispata morphotype clarki.</title>
        <authorList>
            <person name="Eastman K.E."/>
            <person name="Pendleton A.L."/>
            <person name="Shaikh M.A."/>
            <person name="Suttiyut T."/>
            <person name="Ogas R."/>
            <person name="Tomko P."/>
            <person name="Gavelis G."/>
            <person name="Widhalm J.R."/>
            <person name="Wisecaver J.H."/>
        </authorList>
    </citation>
    <scope>NUCLEOTIDE SEQUENCE</scope>
    <source>
        <strain evidence="3">ECLA1</strain>
    </source>
</reference>
<gene>
    <name evidence="3" type="ORF">RRG08_002511</name>
</gene>
<keyword evidence="4" id="KW-1185">Reference proteome</keyword>
<dbReference type="Pfam" id="PF13843">
    <property type="entry name" value="DDE_Tnp_1_7"/>
    <property type="match status" value="1"/>
</dbReference>
<proteinExistence type="predicted"/>
<evidence type="ECO:0000256" key="1">
    <source>
        <dbReference type="SAM" id="MobiDB-lite"/>
    </source>
</evidence>
<dbReference type="InterPro" id="IPR029526">
    <property type="entry name" value="PGBD"/>
</dbReference>
<dbReference type="PANTHER" id="PTHR46599">
    <property type="entry name" value="PIGGYBAC TRANSPOSABLE ELEMENT-DERIVED PROTEIN 4"/>
    <property type="match status" value="1"/>
</dbReference>
<organism evidence="3 4">
    <name type="scientific">Elysia crispata</name>
    <name type="common">lettuce slug</name>
    <dbReference type="NCBI Taxonomy" id="231223"/>
    <lineage>
        <taxon>Eukaryota</taxon>
        <taxon>Metazoa</taxon>
        <taxon>Spiralia</taxon>
        <taxon>Lophotrochozoa</taxon>
        <taxon>Mollusca</taxon>
        <taxon>Gastropoda</taxon>
        <taxon>Heterobranchia</taxon>
        <taxon>Euthyneura</taxon>
        <taxon>Panpulmonata</taxon>
        <taxon>Sacoglossa</taxon>
        <taxon>Placobranchoidea</taxon>
        <taxon>Plakobranchidae</taxon>
        <taxon>Elysia</taxon>
    </lineage>
</organism>
<protein>
    <recommendedName>
        <fullName evidence="2">PiggyBac transposable element-derived protein domain-containing protein</fullName>
    </recommendedName>
</protein>
<name>A0AAE1DTW3_9GAST</name>
<dbReference type="EMBL" id="JAWDGP010002483">
    <property type="protein sequence ID" value="KAK3782881.1"/>
    <property type="molecule type" value="Genomic_DNA"/>
</dbReference>
<evidence type="ECO:0000259" key="2">
    <source>
        <dbReference type="Pfam" id="PF13843"/>
    </source>
</evidence>
<dbReference type="Proteomes" id="UP001283361">
    <property type="component" value="Unassembled WGS sequence"/>
</dbReference>
<sequence length="158" mass="17796">MDKESDSEEDTIPRIDPRSSDEHSEDDEHHNPSTTRGRCAFLQYLPSKPDKYGIKIFWICNSENGFPLHGDPYLRRNGQKRETNVGRNTATALASPCFGSGRNLTVDNFFTNMELSAHLLANNMTLVGTVRRNKRFLPQEFQTGQGLKKGDAIFGCCV</sequence>
<dbReference type="PANTHER" id="PTHR46599:SF6">
    <property type="entry name" value="DUAL SPECIFICITY PHOSPHATASE 26"/>
    <property type="match status" value="1"/>
</dbReference>
<evidence type="ECO:0000313" key="3">
    <source>
        <dbReference type="EMBL" id="KAK3782881.1"/>
    </source>
</evidence>
<accession>A0AAE1DTW3</accession>
<evidence type="ECO:0000313" key="4">
    <source>
        <dbReference type="Proteomes" id="UP001283361"/>
    </source>
</evidence>
<dbReference type="AlphaFoldDB" id="A0AAE1DTW3"/>
<feature type="region of interest" description="Disordered" evidence="1">
    <location>
        <begin position="1"/>
        <end position="35"/>
    </location>
</feature>